<evidence type="ECO:0000313" key="1">
    <source>
        <dbReference type="EMBL" id="BBI30184.1"/>
    </source>
</evidence>
<sequence>MQKRHPKDYELYNKNGDAICHVVGCRKHKELYTIYNGLFCREHVPIIQDLRRRIKPHKGGRDEARARLTEVYIRKDIDERHIFYAEKLARHHQIAVAMS</sequence>
<dbReference type="Proteomes" id="UP001161669">
    <property type="component" value="Segment"/>
</dbReference>
<name>A0A3T1CWI3_9VIRU</name>
<protein>
    <submittedName>
        <fullName evidence="1">Uncharacterized protein</fullName>
    </submittedName>
</protein>
<organism evidence="1 2">
    <name type="scientific">Acanthamoeba castellanii medusavirus J1</name>
    <dbReference type="NCBI Taxonomy" id="3114988"/>
    <lineage>
        <taxon>Viruses</taxon>
        <taxon>Varidnaviria</taxon>
        <taxon>Bamfordvirae</taxon>
        <taxon>Nucleocytoviricota</taxon>
        <taxon>Megaviricetes</taxon>
        <taxon>Mamonoviridae</taxon>
        <taxon>Medusavirus</taxon>
        <taxon>Medusavirus medusae</taxon>
    </lineage>
</organism>
<dbReference type="EMBL" id="AP018495">
    <property type="protein sequence ID" value="BBI30184.1"/>
    <property type="molecule type" value="Genomic_DNA"/>
</dbReference>
<proteinExistence type="predicted"/>
<reference evidence="2" key="1">
    <citation type="journal article" date="2019" name="J. Virol.">
        <title>Medusavirus, a novel large DNA virus discovered from hot spring water.</title>
        <authorList>
            <person name="Yoshikawa G."/>
            <person name="Blanc-Mathieu R."/>
            <person name="Song C."/>
            <person name="Kayama Y."/>
            <person name="Mochizuki T."/>
            <person name="Murata K."/>
            <person name="Ogata H."/>
            <person name="Takemura M."/>
        </authorList>
    </citation>
    <scope>NUCLEOTIDE SEQUENCE [LARGE SCALE GENOMIC DNA]</scope>
</reference>
<keyword evidence="2" id="KW-1185">Reference proteome</keyword>
<accession>A0A3T1CWI3</accession>
<dbReference type="KEGG" id="vg:80540536"/>
<evidence type="ECO:0000313" key="2">
    <source>
        <dbReference type="Proteomes" id="UP001161669"/>
    </source>
</evidence>